<evidence type="ECO:0000313" key="2">
    <source>
        <dbReference type="EMBL" id="ADR37710.1"/>
    </source>
</evidence>
<dbReference type="EMBL" id="CP002362">
    <property type="protein sequence ID" value="ADR37710.1"/>
    <property type="molecule type" value="Genomic_DNA"/>
</dbReference>
<dbReference type="AlphaFoldDB" id="E4UAS5"/>
<protein>
    <submittedName>
        <fullName evidence="2">LtrC-like protein</fullName>
    </submittedName>
</protein>
<dbReference type="OrthoDB" id="9803716at2"/>
<name>E4UAS5_OCEP5</name>
<accession>E4UAS5</accession>
<reference evidence="2 3" key="2">
    <citation type="journal article" date="2011" name="Stand. Genomic Sci.">
        <title>Complete genome sequence of Oceanithermus profundus type strain (506).</title>
        <authorList>
            <person name="Pati A."/>
            <person name="Zhang X."/>
            <person name="Lapidus A."/>
            <person name="Nolan M."/>
            <person name="Lucas S."/>
            <person name="Del Rio T.G."/>
            <person name="Tice H."/>
            <person name="Cheng J.F."/>
            <person name="Tapia R."/>
            <person name="Han C."/>
            <person name="Goodwin L."/>
            <person name="Pitluck S."/>
            <person name="Liolios K."/>
            <person name="Pagani I."/>
            <person name="Ivanova N."/>
            <person name="Mavromatis K."/>
            <person name="Chen A."/>
            <person name="Palaniappan K."/>
            <person name="Hauser L."/>
            <person name="Jeffries C.D."/>
            <person name="Brambilla E.M."/>
            <person name="Rohl A."/>
            <person name="Mwirichia R."/>
            <person name="Rohde M."/>
            <person name="Tindall B.J."/>
            <person name="Sikorski J."/>
            <person name="Wirth R."/>
            <person name="Goker M."/>
            <person name="Woyke T."/>
            <person name="Detter J.C."/>
            <person name="Bristow J."/>
            <person name="Eisen J.A."/>
            <person name="Markowitz V."/>
            <person name="Hugenholtz P."/>
            <person name="Kyrpides N.C."/>
            <person name="Klenk H.P."/>
            <person name="Land M."/>
        </authorList>
    </citation>
    <scope>NUCLEOTIDE SEQUENCE [LARGE SCALE GENOMIC DNA]</scope>
    <source>
        <strain evidence="3">DSM 14977 / NBRC 100410 / VKM B-2274 / 506</strain>
        <plasmid evidence="3">Plasmid pOCEPR01</plasmid>
    </source>
</reference>
<feature type="domain" description="N-terminal" evidence="1">
    <location>
        <begin position="15"/>
        <end position="112"/>
    </location>
</feature>
<dbReference type="GO" id="GO:0003697">
    <property type="term" value="F:single-stranded DNA binding"/>
    <property type="evidence" value="ECO:0007669"/>
    <property type="project" value="InterPro"/>
</dbReference>
<geneLocation type="plasmid" evidence="2 3">
    <name>pOCEPR01</name>
</geneLocation>
<dbReference type="RefSeq" id="WP_013449690.1">
    <property type="nucleotide sequence ID" value="NC_014753.1"/>
</dbReference>
<keyword evidence="2" id="KW-0614">Plasmid</keyword>
<organism evidence="2 3">
    <name type="scientific">Oceanithermus profundus (strain DSM 14977 / NBRC 100410 / VKM B-2274 / 506)</name>
    <dbReference type="NCBI Taxonomy" id="670487"/>
    <lineage>
        <taxon>Bacteria</taxon>
        <taxon>Thermotogati</taxon>
        <taxon>Deinococcota</taxon>
        <taxon>Deinococci</taxon>
        <taxon>Thermales</taxon>
        <taxon>Thermaceae</taxon>
        <taxon>Oceanithermus</taxon>
    </lineage>
</organism>
<sequence length="283" mass="31045">MPKRRQQKKSRTRERFEALTASLAQKIATEGAGIVARAAAQVLVNLRGSFSPTNVVMIAAQYPAATRVQGFRAWEKEGYPVRRGERAIWIFAPRFAKKVDGERGDGEEDVRELKGFITVPVFDIAQTTAPPEVYPTPDMRISGAVDLGSAVRAVNNTIAPVKLLPTSHPRLKGSYDPKEHRIVLYAAPDAVRLHTLLHEAAHALLHRSLEGAETAQVEREAELAAYLVGHALKLDGIDEASAYYLSRYTKDPAELFEALKRSATAAAKILEALEGSTRLRKAA</sequence>
<dbReference type="HOGENOM" id="CLU_012069_0_1_0"/>
<evidence type="ECO:0000259" key="1">
    <source>
        <dbReference type="Pfam" id="PF08401"/>
    </source>
</evidence>
<keyword evidence="3" id="KW-1185">Reference proteome</keyword>
<evidence type="ECO:0000313" key="3">
    <source>
        <dbReference type="Proteomes" id="UP000008722"/>
    </source>
</evidence>
<dbReference type="Proteomes" id="UP000008722">
    <property type="component" value="Plasmid pOCEPR01"/>
</dbReference>
<dbReference type="Pfam" id="PF08401">
    <property type="entry name" value="ArdcN"/>
    <property type="match status" value="1"/>
</dbReference>
<reference evidence="3" key="1">
    <citation type="submission" date="2010-11" db="EMBL/GenBank/DDBJ databases">
        <title>The complete sequence of plasmid of Oceanithermus profundus DSM 14977.</title>
        <authorList>
            <consortium name="US DOE Joint Genome Institute (JGI-PGF)"/>
            <person name="Lucas S."/>
            <person name="Copeland A."/>
            <person name="Lapidus A."/>
            <person name="Bruce D."/>
            <person name="Goodwin L."/>
            <person name="Pitluck S."/>
            <person name="Kyrpides N."/>
            <person name="Mavromatis K."/>
            <person name="Pagani I."/>
            <person name="Ivanova N."/>
            <person name="Zhang X."/>
            <person name="Brettin T."/>
            <person name="Detter J.C."/>
            <person name="Tapia R."/>
            <person name="Han C."/>
            <person name="Land M."/>
            <person name="Hauser L."/>
            <person name="Markowitz V."/>
            <person name="Cheng J.-F."/>
            <person name="Hugenholtz P."/>
            <person name="Woyke T."/>
            <person name="Wu D."/>
            <person name="Tindall B."/>
            <person name="Faehnrich R."/>
            <person name="Brambilla E."/>
            <person name="Klenk H.-P."/>
            <person name="Eisen J.A."/>
        </authorList>
    </citation>
    <scope>NUCLEOTIDE SEQUENCE [LARGE SCALE GENOMIC DNA]</scope>
    <source>
        <strain evidence="3">DSM 14977 / NBRC 100410 / VKM B-2274 / 506</strain>
        <plasmid evidence="3">Plasmid pOCEPR01</plasmid>
    </source>
</reference>
<dbReference type="eggNOG" id="COG4227">
    <property type="taxonomic scope" value="Bacteria"/>
</dbReference>
<gene>
    <name evidence="2" type="ordered locus">Ocepr_2262</name>
</gene>
<dbReference type="KEGG" id="opr:Ocepr_2262"/>
<dbReference type="InterPro" id="IPR013610">
    <property type="entry name" value="ArdC_N"/>
</dbReference>
<proteinExistence type="predicted"/>